<evidence type="ECO:0000256" key="2">
    <source>
        <dbReference type="ARBA" id="ARBA00023033"/>
    </source>
</evidence>
<dbReference type="RefSeq" id="WP_016491459.1">
    <property type="nucleotide sequence ID" value="NC_021499.1"/>
</dbReference>
<organism evidence="4 5">
    <name type="scientific">Metapseudomonas resinovorans NBRC 106553</name>
    <dbReference type="NCBI Taxonomy" id="1245471"/>
    <lineage>
        <taxon>Bacteria</taxon>
        <taxon>Pseudomonadati</taxon>
        <taxon>Pseudomonadota</taxon>
        <taxon>Gammaproteobacteria</taxon>
        <taxon>Pseudomonadales</taxon>
        <taxon>Pseudomonadaceae</taxon>
        <taxon>Metapseudomonas</taxon>
    </lineage>
</organism>
<evidence type="ECO:0000313" key="4">
    <source>
        <dbReference type="EMBL" id="BAN47257.1"/>
    </source>
</evidence>
<dbReference type="KEGG" id="pre:PCA10_15250"/>
<dbReference type="GO" id="GO:0071949">
    <property type="term" value="F:FAD binding"/>
    <property type="evidence" value="ECO:0007669"/>
    <property type="project" value="InterPro"/>
</dbReference>
<protein>
    <submittedName>
        <fullName evidence="4">Putative oxidoreductase</fullName>
    </submittedName>
</protein>
<name>S6ADG5_METRE</name>
<dbReference type="PANTHER" id="PTHR13789">
    <property type="entry name" value="MONOOXYGENASE"/>
    <property type="match status" value="1"/>
</dbReference>
<keyword evidence="1" id="KW-0560">Oxidoreductase</keyword>
<evidence type="ECO:0000259" key="3">
    <source>
        <dbReference type="Pfam" id="PF01494"/>
    </source>
</evidence>
<dbReference type="EMBL" id="AP013068">
    <property type="protein sequence ID" value="BAN47257.1"/>
    <property type="molecule type" value="Genomic_DNA"/>
</dbReference>
<dbReference type="GO" id="GO:0004497">
    <property type="term" value="F:monooxygenase activity"/>
    <property type="evidence" value="ECO:0007669"/>
    <property type="project" value="UniProtKB-KW"/>
</dbReference>
<dbReference type="Proteomes" id="UP000015503">
    <property type="component" value="Chromosome"/>
</dbReference>
<dbReference type="AlphaFoldDB" id="S6ADG5"/>
<dbReference type="STRING" id="1245471.PCA10_15250"/>
<keyword evidence="5" id="KW-1185">Reference proteome</keyword>
<dbReference type="HOGENOM" id="CLU_009665_19_5_6"/>
<dbReference type="Gene3D" id="3.50.50.60">
    <property type="entry name" value="FAD/NAD(P)-binding domain"/>
    <property type="match status" value="1"/>
</dbReference>
<dbReference type="SUPFAM" id="SSF51905">
    <property type="entry name" value="FAD/NAD(P)-binding domain"/>
    <property type="match status" value="1"/>
</dbReference>
<dbReference type="PRINTS" id="PR00420">
    <property type="entry name" value="RNGMNOXGNASE"/>
</dbReference>
<accession>S6ADG5</accession>
<feature type="domain" description="FAD-binding" evidence="3">
    <location>
        <begin position="6"/>
        <end position="331"/>
    </location>
</feature>
<dbReference type="InterPro" id="IPR002938">
    <property type="entry name" value="FAD-bd"/>
</dbReference>
<reference evidence="4 5" key="1">
    <citation type="journal article" date="2013" name="Genome Announc.">
        <title>Complete Genome Sequence of the Carbazole Degrader Pseudomonas resinovorans Strain CA10 (NBRC 106553).</title>
        <authorList>
            <person name="Shintani M."/>
            <person name="Hosoyama A."/>
            <person name="Ohji S."/>
            <person name="Tsuchikane K."/>
            <person name="Takarada H."/>
            <person name="Yamazoe A."/>
            <person name="Fujita N."/>
            <person name="Nojiri H."/>
        </authorList>
    </citation>
    <scope>NUCLEOTIDE SEQUENCE [LARGE SCALE GENOMIC DNA]</scope>
    <source>
        <strain evidence="4 5">NBRC 106553</strain>
    </source>
</reference>
<dbReference type="Gene3D" id="3.30.9.10">
    <property type="entry name" value="D-Amino Acid Oxidase, subunit A, domain 2"/>
    <property type="match status" value="1"/>
</dbReference>
<dbReference type="PANTHER" id="PTHR13789:SF309">
    <property type="entry name" value="PUTATIVE (AFU_ORTHOLOGUE AFUA_6G14510)-RELATED"/>
    <property type="match status" value="1"/>
</dbReference>
<dbReference type="InterPro" id="IPR036188">
    <property type="entry name" value="FAD/NAD-bd_sf"/>
</dbReference>
<evidence type="ECO:0000313" key="5">
    <source>
        <dbReference type="Proteomes" id="UP000015503"/>
    </source>
</evidence>
<dbReference type="eggNOG" id="COG0654">
    <property type="taxonomic scope" value="Bacteria"/>
</dbReference>
<dbReference type="InterPro" id="IPR050493">
    <property type="entry name" value="FAD-dep_Monooxygenase_BioMet"/>
</dbReference>
<gene>
    <name evidence="4" type="ORF">PCA10_15250</name>
</gene>
<dbReference type="PATRIC" id="fig|1245471.3.peg.1547"/>
<sequence length="389" mass="42242">MSNAFKAIIAGGGFGGLTAATALAQRGWSVTVYERQHELRASGSGIYIWENGLRILDAIGAQVVSRDSFHGRAMEQRDRNNQVIDPGDFPPSVRLVTVARKDLLNGLRDAALRAGVEIRTGAEVIGAGAAGDLHFAGARSAQADLAIGADGVWSAVRRALGLELFHQQTDEGALRAIIPGTQEDLGFDGQGKYIELWSGSRRLLITPLNRHEIYLAFTCQKDDLAGKASPLDKAAWIASFPHWAHLIERVDTLLPWAPYSIVKVKAWSAGRTALIGDAAHAQPPNLGQGGGMAMQSGLALATFLEDLEDRRDIPERLQAWEAHERELAEHCQRWSCLYGEVSVLPDDARSRIIHHGMADPWVRSQILRAAQSQPTGTQRPGQPVRLAAN</sequence>
<keyword evidence="2" id="KW-0503">Monooxygenase</keyword>
<dbReference type="OrthoDB" id="9782160at2"/>
<evidence type="ECO:0000256" key="1">
    <source>
        <dbReference type="ARBA" id="ARBA00023002"/>
    </source>
</evidence>
<dbReference type="Pfam" id="PF01494">
    <property type="entry name" value="FAD_binding_3"/>
    <property type="match status" value="1"/>
</dbReference>
<proteinExistence type="predicted"/>